<accession>A0A4D6ND93</accession>
<dbReference type="EMBL" id="CP039354">
    <property type="protein sequence ID" value="QCE11298.1"/>
    <property type="molecule type" value="Genomic_DNA"/>
</dbReference>
<reference evidence="1 2" key="1">
    <citation type="submission" date="2019-04" db="EMBL/GenBank/DDBJ databases">
        <title>An improved genome assembly and genetic linkage map for asparagus bean, Vigna unguiculata ssp. sesquipedialis.</title>
        <authorList>
            <person name="Xia Q."/>
            <person name="Zhang R."/>
            <person name="Dong Y."/>
        </authorList>
    </citation>
    <scope>NUCLEOTIDE SEQUENCE [LARGE SCALE GENOMIC DNA]</scope>
    <source>
        <tissue evidence="1">Leaf</tissue>
    </source>
</reference>
<gene>
    <name evidence="1" type="ORF">DEO72_LG10g2531</name>
</gene>
<dbReference type="AlphaFoldDB" id="A0A4D6ND93"/>
<organism evidence="1 2">
    <name type="scientific">Vigna unguiculata</name>
    <name type="common">Cowpea</name>
    <dbReference type="NCBI Taxonomy" id="3917"/>
    <lineage>
        <taxon>Eukaryota</taxon>
        <taxon>Viridiplantae</taxon>
        <taxon>Streptophyta</taxon>
        <taxon>Embryophyta</taxon>
        <taxon>Tracheophyta</taxon>
        <taxon>Spermatophyta</taxon>
        <taxon>Magnoliopsida</taxon>
        <taxon>eudicotyledons</taxon>
        <taxon>Gunneridae</taxon>
        <taxon>Pentapetalae</taxon>
        <taxon>rosids</taxon>
        <taxon>fabids</taxon>
        <taxon>Fabales</taxon>
        <taxon>Fabaceae</taxon>
        <taxon>Papilionoideae</taxon>
        <taxon>50 kb inversion clade</taxon>
        <taxon>NPAAA clade</taxon>
        <taxon>indigoferoid/millettioid clade</taxon>
        <taxon>Phaseoleae</taxon>
        <taxon>Vigna</taxon>
    </lineage>
</organism>
<keyword evidence="2" id="KW-1185">Reference proteome</keyword>
<evidence type="ECO:0000313" key="1">
    <source>
        <dbReference type="EMBL" id="QCE11298.1"/>
    </source>
</evidence>
<sequence length="49" mass="5482">MDDSFTCTRQLKGVLFICVRQWKRMGSSATLSHLREAVLLNGEGKDVSP</sequence>
<protein>
    <submittedName>
        <fullName evidence="1">Uncharacterized protein</fullName>
    </submittedName>
</protein>
<name>A0A4D6ND93_VIGUN</name>
<dbReference type="Proteomes" id="UP000501690">
    <property type="component" value="Linkage Group LG10"/>
</dbReference>
<proteinExistence type="predicted"/>
<evidence type="ECO:0000313" key="2">
    <source>
        <dbReference type="Proteomes" id="UP000501690"/>
    </source>
</evidence>